<dbReference type="HAMAP" id="MF_00377">
    <property type="entry name" value="DnaA_bact"/>
    <property type="match status" value="1"/>
</dbReference>
<dbReference type="GO" id="GO:0006275">
    <property type="term" value="P:regulation of DNA replication"/>
    <property type="evidence" value="ECO:0007669"/>
    <property type="project" value="UniProtKB-UniRule"/>
</dbReference>
<name>A0A1F8GKB2_9BACT</name>
<dbReference type="InterPro" id="IPR013159">
    <property type="entry name" value="DnaA_C"/>
</dbReference>
<evidence type="ECO:0000256" key="5">
    <source>
        <dbReference type="ARBA" id="ARBA00022840"/>
    </source>
</evidence>
<comment type="function">
    <text evidence="8 10">Plays an essential role in the initiation and regulation of chromosomal replication. ATP-DnaA binds to the origin of replication (oriC) to initiate formation of the DNA replication initiation complex once per cell cycle. Binds the DnaA box (a 9 base pair repeat at the origin) and separates the double-stranded (ds)DNA. Forms a right-handed helical filament on oriC DNA; dsDNA binds to the exterior of the filament while single-stranded (ss)DNA is stabiized in the filament's interior. The ATP-DnaA-oriC complex binds and stabilizes one strand of the AT-rich DNA unwinding element (DUE), permitting loading of DNA polymerase. After initiation quickly degrades to an ADP-DnaA complex that is not apt for DNA replication. Binds acidic phospholipids.</text>
</comment>
<comment type="subcellular location">
    <subcellularLocation>
        <location evidence="8">Cytoplasm</location>
    </subcellularLocation>
</comment>
<dbReference type="CDD" id="cd06571">
    <property type="entry name" value="Bac_DnaA_C"/>
    <property type="match status" value="1"/>
</dbReference>
<dbReference type="Pfam" id="PF11638">
    <property type="entry name" value="DnaA_N"/>
    <property type="match status" value="1"/>
</dbReference>
<evidence type="ECO:0000259" key="13">
    <source>
        <dbReference type="SMART" id="SM00760"/>
    </source>
</evidence>
<evidence type="ECO:0000259" key="12">
    <source>
        <dbReference type="SMART" id="SM00382"/>
    </source>
</evidence>
<dbReference type="PANTHER" id="PTHR30050">
    <property type="entry name" value="CHROMOSOMAL REPLICATION INITIATOR PROTEIN DNAA"/>
    <property type="match status" value="1"/>
</dbReference>
<dbReference type="Gene3D" id="3.40.50.300">
    <property type="entry name" value="P-loop containing nucleotide triphosphate hydrolases"/>
    <property type="match status" value="1"/>
</dbReference>
<keyword evidence="3 8" id="KW-0235">DNA replication</keyword>
<feature type="binding site" evidence="8">
    <location>
        <position position="158"/>
    </location>
    <ligand>
        <name>ATP</name>
        <dbReference type="ChEBI" id="CHEBI:30616"/>
    </ligand>
</feature>
<evidence type="ECO:0000313" key="14">
    <source>
        <dbReference type="EMBL" id="OGN25450.1"/>
    </source>
</evidence>
<dbReference type="InterPro" id="IPR027417">
    <property type="entry name" value="P-loop_NTPase"/>
</dbReference>
<sequence>MDDNKKLWESVLLEMELSLSKANFNTWFRGTEVARVDSGIVYVAVPNAFVKDWLLTKYHKSILKSLRTAAEYVRSVEYIISRDELKKKDQEMPRIQTYNNELPLHDHYISREDNLNPRYTFESFVVGPFNELACAAAQAVVKKPGSVYNPLFFHGNTGHGKTHLIQAIGNKIKSMNSSKKIYYITSEKFTLDYVNSVQSNKVGQFKEKYSKYDVLIMDDIQFLSNKEKTQEELFHLFNRLYENNRQIIFSSDKHPNFIPNLEDRLKSRFAAGMIVDIPPPDTESRTAILREKSKQNNFAIPPEVIEHIAASVEGNIRELEGILNSIMCQTQLKNRDLTLLEVKNLIKNNIKPKKNYSIKDIIKLVADFYNLEEEIIYDKTRKKEVVRPRQLAMYILREDCNVSYPSIGQKLGGRDHTTVIHSCEKIKNELKVDHLLVEHLSQIRAMM</sequence>
<feature type="region of interest" description="Domain I, interacts with DnaA modulators" evidence="8">
    <location>
        <begin position="1"/>
        <end position="91"/>
    </location>
</feature>
<evidence type="ECO:0000256" key="6">
    <source>
        <dbReference type="ARBA" id="ARBA00023121"/>
    </source>
</evidence>
<dbReference type="GO" id="GO:0003688">
    <property type="term" value="F:DNA replication origin binding"/>
    <property type="evidence" value="ECO:0007669"/>
    <property type="project" value="UniProtKB-UniRule"/>
</dbReference>
<comment type="similarity">
    <text evidence="1 8 11">Belongs to the DnaA family.</text>
</comment>
<dbReference type="Gene3D" id="1.10.1750.10">
    <property type="match status" value="1"/>
</dbReference>
<evidence type="ECO:0000313" key="15">
    <source>
        <dbReference type="Proteomes" id="UP000178911"/>
    </source>
</evidence>
<dbReference type="PANTHER" id="PTHR30050:SF2">
    <property type="entry name" value="CHROMOSOMAL REPLICATION INITIATOR PROTEIN DNAA"/>
    <property type="match status" value="1"/>
</dbReference>
<dbReference type="GO" id="GO:0005524">
    <property type="term" value="F:ATP binding"/>
    <property type="evidence" value="ECO:0007669"/>
    <property type="project" value="UniProtKB-UniRule"/>
</dbReference>
<dbReference type="InterPro" id="IPR013317">
    <property type="entry name" value="DnaA_dom"/>
</dbReference>
<evidence type="ECO:0000256" key="10">
    <source>
        <dbReference type="RuleBase" id="RU000577"/>
    </source>
</evidence>
<evidence type="ECO:0000256" key="11">
    <source>
        <dbReference type="RuleBase" id="RU004227"/>
    </source>
</evidence>
<dbReference type="InterPro" id="IPR038454">
    <property type="entry name" value="DnaA_N_sf"/>
</dbReference>
<dbReference type="InterPro" id="IPR024633">
    <property type="entry name" value="DnaA_N_dom"/>
</dbReference>
<evidence type="ECO:0000256" key="8">
    <source>
        <dbReference type="HAMAP-Rule" id="MF_00377"/>
    </source>
</evidence>
<evidence type="ECO:0000256" key="3">
    <source>
        <dbReference type="ARBA" id="ARBA00022705"/>
    </source>
</evidence>
<gene>
    <name evidence="8" type="primary">dnaA</name>
    <name evidence="14" type="ORF">A3A13_03095</name>
</gene>
<evidence type="ECO:0000256" key="9">
    <source>
        <dbReference type="NCBIfam" id="TIGR00362"/>
    </source>
</evidence>
<feature type="binding site" evidence="8">
    <location>
        <position position="162"/>
    </location>
    <ligand>
        <name>ATP</name>
        <dbReference type="ChEBI" id="CHEBI:30616"/>
    </ligand>
</feature>
<dbReference type="Proteomes" id="UP000178911">
    <property type="component" value="Unassembled WGS sequence"/>
</dbReference>
<feature type="region of interest" description="Domain IV, binds dsDNA" evidence="8">
    <location>
        <begin position="331"/>
        <end position="447"/>
    </location>
</feature>
<dbReference type="SMART" id="SM00382">
    <property type="entry name" value="AAA"/>
    <property type="match status" value="1"/>
</dbReference>
<keyword evidence="7 8" id="KW-0238">DNA-binding</keyword>
<dbReference type="SUPFAM" id="SSF48295">
    <property type="entry name" value="TrpR-like"/>
    <property type="match status" value="1"/>
</dbReference>
<dbReference type="AlphaFoldDB" id="A0A1F8GKB2"/>
<keyword evidence="6 8" id="KW-0446">Lipid-binding</keyword>
<dbReference type="Pfam" id="PF08299">
    <property type="entry name" value="Bac_DnaA_C"/>
    <property type="match status" value="1"/>
</dbReference>
<proteinExistence type="inferred from homology"/>
<feature type="domain" description="AAA+ ATPase" evidence="12">
    <location>
        <begin position="147"/>
        <end position="281"/>
    </location>
</feature>
<dbReference type="EMBL" id="MGKJ01000001">
    <property type="protein sequence ID" value="OGN25450.1"/>
    <property type="molecule type" value="Genomic_DNA"/>
</dbReference>
<dbReference type="Gene3D" id="1.10.8.60">
    <property type="match status" value="1"/>
</dbReference>
<dbReference type="InterPro" id="IPR018312">
    <property type="entry name" value="Chromosome_initiator_DnaA_CS"/>
</dbReference>
<dbReference type="GO" id="GO:0005886">
    <property type="term" value="C:plasma membrane"/>
    <property type="evidence" value="ECO:0007669"/>
    <property type="project" value="TreeGrafter"/>
</dbReference>
<dbReference type="CDD" id="cd00009">
    <property type="entry name" value="AAA"/>
    <property type="match status" value="1"/>
</dbReference>
<feature type="region of interest" description="Domain III, AAA+ region" evidence="8">
    <location>
        <begin position="114"/>
        <end position="330"/>
    </location>
</feature>
<feature type="binding site" evidence="8">
    <location>
        <position position="160"/>
    </location>
    <ligand>
        <name>ATP</name>
        <dbReference type="ChEBI" id="CHEBI:30616"/>
    </ligand>
</feature>
<dbReference type="Gene3D" id="3.30.300.180">
    <property type="match status" value="1"/>
</dbReference>
<comment type="subunit">
    <text evidence="8">Oligomerizes as a right-handed, spiral filament on DNA at oriC.</text>
</comment>
<accession>A0A1F8GKB2</accession>
<dbReference type="GO" id="GO:0005737">
    <property type="term" value="C:cytoplasm"/>
    <property type="evidence" value="ECO:0007669"/>
    <property type="project" value="UniProtKB-SubCell"/>
</dbReference>
<dbReference type="FunFam" id="3.40.50.300:FF:000668">
    <property type="entry name" value="Chromosomal replication initiator protein DnaA"/>
    <property type="match status" value="1"/>
</dbReference>
<dbReference type="InterPro" id="IPR020591">
    <property type="entry name" value="Chromosome_initiator_DnaA-like"/>
</dbReference>
<dbReference type="Pfam" id="PF00308">
    <property type="entry name" value="Bac_DnaA"/>
    <property type="match status" value="1"/>
</dbReference>
<comment type="caution">
    <text evidence="14">The sequence shown here is derived from an EMBL/GenBank/DDBJ whole genome shotgun (WGS) entry which is preliminary data.</text>
</comment>
<dbReference type="SUPFAM" id="SSF52540">
    <property type="entry name" value="P-loop containing nucleoside triphosphate hydrolases"/>
    <property type="match status" value="1"/>
</dbReference>
<feature type="binding site" evidence="8">
    <location>
        <position position="161"/>
    </location>
    <ligand>
        <name>ATP</name>
        <dbReference type="ChEBI" id="CHEBI:30616"/>
    </ligand>
</feature>
<dbReference type="STRING" id="1802695.A3A13_03095"/>
<comment type="domain">
    <text evidence="8">Domain I is involved in oligomerization and binding regulators, domain II is flexibile and of varying length in different bacteria, domain III forms the AAA+ region, while domain IV binds dsDNA.</text>
</comment>
<dbReference type="InterPro" id="IPR010921">
    <property type="entry name" value="Trp_repressor/repl_initiator"/>
</dbReference>
<protein>
    <recommendedName>
        <fullName evidence="8 9">Chromosomal replication initiator protein DnaA</fullName>
    </recommendedName>
</protein>
<comment type="caution">
    <text evidence="8">Lacks conserved residue(s) required for the propagation of feature annotation.</text>
</comment>
<dbReference type="InterPro" id="IPR003593">
    <property type="entry name" value="AAA+_ATPase"/>
</dbReference>
<dbReference type="NCBIfam" id="TIGR00362">
    <property type="entry name" value="DnaA"/>
    <property type="match status" value="1"/>
</dbReference>
<evidence type="ECO:0000256" key="2">
    <source>
        <dbReference type="ARBA" id="ARBA00022490"/>
    </source>
</evidence>
<dbReference type="PROSITE" id="PS01008">
    <property type="entry name" value="DNAA"/>
    <property type="match status" value="1"/>
</dbReference>
<keyword evidence="5 8" id="KW-0067">ATP-binding</keyword>
<dbReference type="PRINTS" id="PR00051">
    <property type="entry name" value="DNAA"/>
</dbReference>
<organism evidence="14 15">
    <name type="scientific">Candidatus Yanofskybacteria bacterium RIFCSPLOWO2_01_FULL_43_22</name>
    <dbReference type="NCBI Taxonomy" id="1802695"/>
    <lineage>
        <taxon>Bacteria</taxon>
        <taxon>Candidatus Yanofskyibacteriota</taxon>
    </lineage>
</organism>
<feature type="domain" description="Chromosomal replication initiator DnaA C-terminal" evidence="13">
    <location>
        <begin position="357"/>
        <end position="426"/>
    </location>
</feature>
<dbReference type="SMART" id="SM00760">
    <property type="entry name" value="Bac_DnaA_C"/>
    <property type="match status" value="1"/>
</dbReference>
<dbReference type="GO" id="GO:0008289">
    <property type="term" value="F:lipid binding"/>
    <property type="evidence" value="ECO:0007669"/>
    <property type="project" value="UniProtKB-KW"/>
</dbReference>
<evidence type="ECO:0000256" key="4">
    <source>
        <dbReference type="ARBA" id="ARBA00022741"/>
    </source>
</evidence>
<evidence type="ECO:0000256" key="7">
    <source>
        <dbReference type="ARBA" id="ARBA00023125"/>
    </source>
</evidence>
<dbReference type="InterPro" id="IPR001957">
    <property type="entry name" value="Chromosome_initiator_DnaA"/>
</dbReference>
<dbReference type="GO" id="GO:0006270">
    <property type="term" value="P:DNA replication initiation"/>
    <property type="evidence" value="ECO:0007669"/>
    <property type="project" value="UniProtKB-UniRule"/>
</dbReference>
<reference evidence="14 15" key="1">
    <citation type="journal article" date="2016" name="Nat. Commun.">
        <title>Thousands of microbial genomes shed light on interconnected biogeochemical processes in an aquifer system.</title>
        <authorList>
            <person name="Anantharaman K."/>
            <person name="Brown C.T."/>
            <person name="Hug L.A."/>
            <person name="Sharon I."/>
            <person name="Castelle C.J."/>
            <person name="Probst A.J."/>
            <person name="Thomas B.C."/>
            <person name="Singh A."/>
            <person name="Wilkins M.J."/>
            <person name="Karaoz U."/>
            <person name="Brodie E.L."/>
            <person name="Williams K.H."/>
            <person name="Hubbard S.S."/>
            <person name="Banfield J.F."/>
        </authorList>
    </citation>
    <scope>NUCLEOTIDE SEQUENCE [LARGE SCALE GENOMIC DNA]</scope>
</reference>
<evidence type="ECO:0000256" key="1">
    <source>
        <dbReference type="ARBA" id="ARBA00006583"/>
    </source>
</evidence>
<keyword evidence="4 8" id="KW-0547">Nucleotide-binding</keyword>
<keyword evidence="2 8" id="KW-0963">Cytoplasm</keyword>